<dbReference type="EMBL" id="BKCP01006737">
    <property type="protein sequence ID" value="GER43817.1"/>
    <property type="molecule type" value="Genomic_DNA"/>
</dbReference>
<evidence type="ECO:0000313" key="1">
    <source>
        <dbReference type="EMBL" id="GER43817.1"/>
    </source>
</evidence>
<keyword evidence="2" id="KW-1185">Reference proteome</keyword>
<proteinExistence type="predicted"/>
<gene>
    <name evidence="1" type="ORF">STAS_20683</name>
</gene>
<reference evidence="2" key="1">
    <citation type="journal article" date="2019" name="Curr. Biol.">
        <title>Genome Sequence of Striga asiatica Provides Insight into the Evolution of Plant Parasitism.</title>
        <authorList>
            <person name="Yoshida S."/>
            <person name="Kim S."/>
            <person name="Wafula E.K."/>
            <person name="Tanskanen J."/>
            <person name="Kim Y.M."/>
            <person name="Honaas L."/>
            <person name="Yang Z."/>
            <person name="Spallek T."/>
            <person name="Conn C.E."/>
            <person name="Ichihashi Y."/>
            <person name="Cheong K."/>
            <person name="Cui S."/>
            <person name="Der J.P."/>
            <person name="Gundlach H."/>
            <person name="Jiao Y."/>
            <person name="Hori C."/>
            <person name="Ishida J.K."/>
            <person name="Kasahara H."/>
            <person name="Kiba T."/>
            <person name="Kim M.S."/>
            <person name="Koo N."/>
            <person name="Laohavisit A."/>
            <person name="Lee Y.H."/>
            <person name="Lumba S."/>
            <person name="McCourt P."/>
            <person name="Mortimer J.C."/>
            <person name="Mutuku J.M."/>
            <person name="Nomura T."/>
            <person name="Sasaki-Sekimoto Y."/>
            <person name="Seto Y."/>
            <person name="Wang Y."/>
            <person name="Wakatake T."/>
            <person name="Sakakibara H."/>
            <person name="Demura T."/>
            <person name="Yamaguchi S."/>
            <person name="Yoneyama K."/>
            <person name="Manabe R.I."/>
            <person name="Nelson D.C."/>
            <person name="Schulman A.H."/>
            <person name="Timko M.P."/>
            <person name="dePamphilis C.W."/>
            <person name="Choi D."/>
            <person name="Shirasu K."/>
        </authorList>
    </citation>
    <scope>NUCLEOTIDE SEQUENCE [LARGE SCALE GENOMIC DNA]</scope>
    <source>
        <strain evidence="2">cv. UVA1</strain>
    </source>
</reference>
<evidence type="ECO:0000313" key="2">
    <source>
        <dbReference type="Proteomes" id="UP000325081"/>
    </source>
</evidence>
<comment type="caution">
    <text evidence="1">The sequence shown here is derived from an EMBL/GenBank/DDBJ whole genome shotgun (WGS) entry which is preliminary data.</text>
</comment>
<accession>A0A5A7QHC3</accession>
<protein>
    <submittedName>
        <fullName evidence="1">6-phosphogluconolactonase 5</fullName>
    </submittedName>
</protein>
<dbReference type="AlphaFoldDB" id="A0A5A7QHC3"/>
<sequence>MEETLTFVFEKLKATVKISGGEAQAWFSRTIQPESISHWNLALRNSGTAAAAWLDRICPPETRSSVLLAVKSSGTAATAWLDHILPPETRARWLLAAKSSGTAAATCFQSGNAIRCRFFPGENLKNLFPRLFLPFRKGNPTQQASCRFVTGNIEYLALVDYIIDRDSAFGITVIVNSYKRSKKIVTKIVSLRSPHTLFPFPNE</sequence>
<name>A0A5A7QHC3_STRAF</name>
<organism evidence="1 2">
    <name type="scientific">Striga asiatica</name>
    <name type="common">Asiatic witchweed</name>
    <name type="synonym">Buchnera asiatica</name>
    <dbReference type="NCBI Taxonomy" id="4170"/>
    <lineage>
        <taxon>Eukaryota</taxon>
        <taxon>Viridiplantae</taxon>
        <taxon>Streptophyta</taxon>
        <taxon>Embryophyta</taxon>
        <taxon>Tracheophyta</taxon>
        <taxon>Spermatophyta</taxon>
        <taxon>Magnoliopsida</taxon>
        <taxon>eudicotyledons</taxon>
        <taxon>Gunneridae</taxon>
        <taxon>Pentapetalae</taxon>
        <taxon>asterids</taxon>
        <taxon>lamiids</taxon>
        <taxon>Lamiales</taxon>
        <taxon>Orobanchaceae</taxon>
        <taxon>Buchnereae</taxon>
        <taxon>Striga</taxon>
    </lineage>
</organism>
<dbReference type="Proteomes" id="UP000325081">
    <property type="component" value="Unassembled WGS sequence"/>
</dbReference>